<dbReference type="Pfam" id="PF13386">
    <property type="entry name" value="DsbD_2"/>
    <property type="match status" value="1"/>
</dbReference>
<reference evidence="3 4" key="2">
    <citation type="journal article" date="2012" name="BMC Genomics">
        <title>The genome of Pelobacter carbinolicus reveals surprising metabolic capabilities and physiological features.</title>
        <authorList>
            <person name="Aklujkar M."/>
            <person name="Haveman S.A."/>
            <person name="Didonato R.Jr."/>
            <person name="Chertkov O."/>
            <person name="Han C.S."/>
            <person name="Land M.L."/>
            <person name="Brown P."/>
            <person name="Lovley D.R."/>
        </authorList>
    </citation>
    <scope>NUCLEOTIDE SEQUENCE [LARGE SCALE GENOMIC DNA]</scope>
    <source>
        <strain evidence="4">DSM 2380 / NBRC 103641 / GraBd1</strain>
    </source>
</reference>
<protein>
    <recommendedName>
        <fullName evidence="2">Urease accessory protein UreH-like transmembrane domain-containing protein</fullName>
    </recommendedName>
</protein>
<keyword evidence="1" id="KW-1133">Transmembrane helix</keyword>
<gene>
    <name evidence="3" type="ordered locus">Pcar_2609</name>
</gene>
<name>Q3A1B0_SYNC1</name>
<dbReference type="EMBL" id="CP000142">
    <property type="protein sequence ID" value="ABA89847.1"/>
    <property type="molecule type" value="Genomic_DNA"/>
</dbReference>
<keyword evidence="1" id="KW-0812">Transmembrane</keyword>
<dbReference type="HOGENOM" id="CLU_114405_0_0_7"/>
<reference evidence="4" key="1">
    <citation type="submission" date="2005-10" db="EMBL/GenBank/DDBJ databases">
        <title>Complete sequence of Pelobacter carbinolicus DSM 2380.</title>
        <authorList>
            <person name="Copeland A."/>
            <person name="Lucas S."/>
            <person name="Lapidus A."/>
            <person name="Barry K."/>
            <person name="Detter J.C."/>
            <person name="Glavina T."/>
            <person name="Hammon N."/>
            <person name="Israni S."/>
            <person name="Pitluck S."/>
            <person name="Chertkov O."/>
            <person name="Schmutz J."/>
            <person name="Larimer F."/>
            <person name="Land M."/>
            <person name="Kyrpides N."/>
            <person name="Ivanova N."/>
            <person name="Richardson P."/>
        </authorList>
    </citation>
    <scope>NUCLEOTIDE SEQUENCE [LARGE SCALE GENOMIC DNA]</scope>
    <source>
        <strain evidence="4">DSM 2380 / NBRC 103641 / GraBd1</strain>
    </source>
</reference>
<evidence type="ECO:0000313" key="3">
    <source>
        <dbReference type="EMBL" id="ABA89847.1"/>
    </source>
</evidence>
<keyword evidence="4" id="KW-1185">Reference proteome</keyword>
<evidence type="ECO:0000313" key="4">
    <source>
        <dbReference type="Proteomes" id="UP000002534"/>
    </source>
</evidence>
<dbReference type="STRING" id="338963.Pcar_2609"/>
<evidence type="ECO:0000256" key="1">
    <source>
        <dbReference type="SAM" id="Phobius"/>
    </source>
</evidence>
<feature type="transmembrane region" description="Helical" evidence="1">
    <location>
        <begin position="77"/>
        <end position="96"/>
    </location>
</feature>
<sequence>MIASALTLGLSTGFFCLGTCAPVLMALFASSEESGLKHQVRGLAVFLTGRLIAYCLFGAASYAAGRALGDQGMGMTAFLPLGDVLLGGVMLIHASGYRLPHLVSCRTTSRWFRKHNLLFAAGFFTGVNLCPPFILALTQAMRSDSLLQSVAFFAVFFLTTSIYLLPFVLTGLAARFAEMRAAARLACGMGGIWFMIHGGMLFAAWIGK</sequence>
<feature type="transmembrane region" description="Helical" evidence="1">
    <location>
        <begin position="185"/>
        <end position="206"/>
    </location>
</feature>
<feature type="transmembrane region" description="Helical" evidence="1">
    <location>
        <begin position="117"/>
        <end position="138"/>
    </location>
</feature>
<organism evidence="3 4">
    <name type="scientific">Syntrophotalea carbinolica (strain DSM 2380 / NBRC 103641 / GraBd1)</name>
    <name type="common">Pelobacter carbinolicus</name>
    <dbReference type="NCBI Taxonomy" id="338963"/>
    <lineage>
        <taxon>Bacteria</taxon>
        <taxon>Pseudomonadati</taxon>
        <taxon>Thermodesulfobacteriota</taxon>
        <taxon>Desulfuromonadia</taxon>
        <taxon>Desulfuromonadales</taxon>
        <taxon>Syntrophotaleaceae</taxon>
        <taxon>Syntrophotalea</taxon>
    </lineage>
</organism>
<dbReference type="RefSeq" id="WP_011342386.1">
    <property type="nucleotide sequence ID" value="NC_007498.2"/>
</dbReference>
<dbReference type="InterPro" id="IPR039447">
    <property type="entry name" value="UreH-like_TM_dom"/>
</dbReference>
<dbReference type="KEGG" id="pca:Pcar_2609"/>
<feature type="transmembrane region" description="Helical" evidence="1">
    <location>
        <begin position="42"/>
        <end position="65"/>
    </location>
</feature>
<keyword evidence="1" id="KW-0472">Membrane</keyword>
<feature type="transmembrane region" description="Helical" evidence="1">
    <location>
        <begin position="6"/>
        <end position="30"/>
    </location>
</feature>
<feature type="transmembrane region" description="Helical" evidence="1">
    <location>
        <begin position="150"/>
        <end position="173"/>
    </location>
</feature>
<feature type="domain" description="Urease accessory protein UreH-like transmembrane" evidence="2">
    <location>
        <begin position="5"/>
        <end position="197"/>
    </location>
</feature>
<evidence type="ECO:0000259" key="2">
    <source>
        <dbReference type="Pfam" id="PF13386"/>
    </source>
</evidence>
<proteinExistence type="predicted"/>
<dbReference type="Proteomes" id="UP000002534">
    <property type="component" value="Chromosome"/>
</dbReference>
<accession>Q3A1B0</accession>
<dbReference type="eggNOG" id="COG2836">
    <property type="taxonomic scope" value="Bacteria"/>
</dbReference>
<dbReference type="AlphaFoldDB" id="Q3A1B0"/>
<dbReference type="OrthoDB" id="5508834at2"/>